<dbReference type="eggNOG" id="ENOG5032YCW">
    <property type="taxonomic scope" value="Bacteria"/>
</dbReference>
<dbReference type="AlphaFoldDB" id="A0A0A2V2H9"/>
<organism evidence="2 3">
    <name type="scientific">Pontibacillus chungwhensis BH030062</name>
    <dbReference type="NCBI Taxonomy" id="1385513"/>
    <lineage>
        <taxon>Bacteria</taxon>
        <taxon>Bacillati</taxon>
        <taxon>Bacillota</taxon>
        <taxon>Bacilli</taxon>
        <taxon>Bacillales</taxon>
        <taxon>Bacillaceae</taxon>
        <taxon>Pontibacillus</taxon>
    </lineage>
</organism>
<reference evidence="2 3" key="1">
    <citation type="submission" date="2013-08" db="EMBL/GenBank/DDBJ databases">
        <title>Genome of Pontibacillus chungwhensis.</title>
        <authorList>
            <person name="Wang Q."/>
            <person name="Wang G."/>
        </authorList>
    </citation>
    <scope>NUCLEOTIDE SEQUENCE [LARGE SCALE GENOMIC DNA]</scope>
    <source>
        <strain evidence="2 3">BH030062</strain>
    </source>
</reference>
<protein>
    <recommendedName>
        <fullName evidence="4">DUF4363 family protein</fullName>
    </recommendedName>
</protein>
<keyword evidence="3" id="KW-1185">Reference proteome</keyword>
<dbReference type="InterPro" id="IPR025373">
    <property type="entry name" value="DUF4363"/>
</dbReference>
<feature type="transmembrane region" description="Helical" evidence="1">
    <location>
        <begin position="6"/>
        <end position="27"/>
    </location>
</feature>
<dbReference type="EMBL" id="AVBG01000001">
    <property type="protein sequence ID" value="KGP93021.1"/>
    <property type="molecule type" value="Genomic_DNA"/>
</dbReference>
<evidence type="ECO:0000256" key="1">
    <source>
        <dbReference type="SAM" id="Phobius"/>
    </source>
</evidence>
<evidence type="ECO:0000313" key="3">
    <source>
        <dbReference type="Proteomes" id="UP000030153"/>
    </source>
</evidence>
<keyword evidence="1" id="KW-0812">Transmembrane</keyword>
<evidence type="ECO:0008006" key="4">
    <source>
        <dbReference type="Google" id="ProtNLM"/>
    </source>
</evidence>
<keyword evidence="1" id="KW-0472">Membrane</keyword>
<keyword evidence="1" id="KW-1133">Transmembrane helix</keyword>
<dbReference type="Proteomes" id="UP000030153">
    <property type="component" value="Unassembled WGS sequence"/>
</dbReference>
<proteinExistence type="predicted"/>
<comment type="caution">
    <text evidence="2">The sequence shown here is derived from an EMBL/GenBank/DDBJ whole genome shotgun (WGS) entry which is preliminary data.</text>
</comment>
<accession>A0A0A2V2H9</accession>
<evidence type="ECO:0000313" key="2">
    <source>
        <dbReference type="EMBL" id="KGP93021.1"/>
    </source>
</evidence>
<dbReference type="Pfam" id="PF14276">
    <property type="entry name" value="DUF4363"/>
    <property type="match status" value="1"/>
</dbReference>
<name>A0A0A2V2H9_9BACI</name>
<sequence length="121" mass="14147">MNRFFLYAIPLVTLAIFIVIMTGGSWLKQPFGEKDRVYESFEKLEGYVGDGDWDKAQEEVDYTAKAWKKVVNRIQFSAEREYMLDIAGVIAKIEGSIKIKDQKAILQEIYYFYSLWENLGR</sequence>
<dbReference type="RefSeq" id="WP_036779106.1">
    <property type="nucleotide sequence ID" value="NZ_AVBG01000001.1"/>
</dbReference>
<dbReference type="STRING" id="1385513.N780_11865"/>
<dbReference type="OrthoDB" id="1739442at2"/>
<gene>
    <name evidence="2" type="ORF">N780_11865</name>
</gene>